<dbReference type="AlphaFoldDB" id="X0TLA4"/>
<sequence length="114" mass="13185">MLINLKKKINFLLKENGILGIVVPPRKPSIVGGHFTLWNAGLLLYNLVMAGFDCSHYCKILQYDYNIGVIIKKKNIKKYPANLSMDKGDIELLSYFFPFEVKHNFNGDIMKFNW</sequence>
<reference evidence="1" key="1">
    <citation type="journal article" date="2014" name="Front. Microbiol.">
        <title>High frequency of phylogenetically diverse reductive dehalogenase-homologous genes in deep subseafloor sedimentary metagenomes.</title>
        <authorList>
            <person name="Kawai M."/>
            <person name="Futagami T."/>
            <person name="Toyoda A."/>
            <person name="Takaki Y."/>
            <person name="Nishi S."/>
            <person name="Hori S."/>
            <person name="Arai W."/>
            <person name="Tsubouchi T."/>
            <person name="Morono Y."/>
            <person name="Uchiyama I."/>
            <person name="Ito T."/>
            <person name="Fujiyama A."/>
            <person name="Inagaki F."/>
            <person name="Takami H."/>
        </authorList>
    </citation>
    <scope>NUCLEOTIDE SEQUENCE</scope>
    <source>
        <strain evidence="1">Expedition CK06-06</strain>
    </source>
</reference>
<comment type="caution">
    <text evidence="1">The sequence shown here is derived from an EMBL/GenBank/DDBJ whole genome shotgun (WGS) entry which is preliminary data.</text>
</comment>
<evidence type="ECO:0000313" key="1">
    <source>
        <dbReference type="EMBL" id="GAF76880.1"/>
    </source>
</evidence>
<name>X0TLA4_9ZZZZ</name>
<proteinExistence type="predicted"/>
<gene>
    <name evidence="1" type="ORF">S01H1_15866</name>
</gene>
<protein>
    <submittedName>
        <fullName evidence="1">Uncharacterized protein</fullName>
    </submittedName>
</protein>
<dbReference type="EMBL" id="BARS01008307">
    <property type="protein sequence ID" value="GAF76880.1"/>
    <property type="molecule type" value="Genomic_DNA"/>
</dbReference>
<organism evidence="1">
    <name type="scientific">marine sediment metagenome</name>
    <dbReference type="NCBI Taxonomy" id="412755"/>
    <lineage>
        <taxon>unclassified sequences</taxon>
        <taxon>metagenomes</taxon>
        <taxon>ecological metagenomes</taxon>
    </lineage>
</organism>
<accession>X0TLA4</accession>